<dbReference type="InterPro" id="IPR036882">
    <property type="entry name" value="Alba-like_dom_sf"/>
</dbReference>
<proteinExistence type="predicted"/>
<dbReference type="Pfam" id="PF01918">
    <property type="entry name" value="Alba"/>
    <property type="match status" value="1"/>
</dbReference>
<gene>
    <name evidence="2" type="primary">MPUL0D08080</name>
    <name evidence="2" type="ORF">METSCH_D08080</name>
</gene>
<name>A0A4P6XTG1_9ASCO</name>
<evidence type="ECO:0000259" key="1">
    <source>
        <dbReference type="Pfam" id="PF01918"/>
    </source>
</evidence>
<protein>
    <submittedName>
        <fullName evidence="2">Nucleoid protein Alba</fullName>
    </submittedName>
</protein>
<evidence type="ECO:0000313" key="2">
    <source>
        <dbReference type="EMBL" id="QBM89726.1"/>
    </source>
</evidence>
<evidence type="ECO:0000313" key="3">
    <source>
        <dbReference type="Proteomes" id="UP000292447"/>
    </source>
</evidence>
<organism evidence="2 3">
    <name type="scientific">Metschnikowia aff. pulcherrima</name>
    <dbReference type="NCBI Taxonomy" id="2163413"/>
    <lineage>
        <taxon>Eukaryota</taxon>
        <taxon>Fungi</taxon>
        <taxon>Dikarya</taxon>
        <taxon>Ascomycota</taxon>
        <taxon>Saccharomycotina</taxon>
        <taxon>Pichiomycetes</taxon>
        <taxon>Metschnikowiaceae</taxon>
        <taxon>Metschnikowia</taxon>
    </lineage>
</organism>
<dbReference type="GO" id="GO:0003676">
    <property type="term" value="F:nucleic acid binding"/>
    <property type="evidence" value="ECO:0007669"/>
    <property type="project" value="InterPro"/>
</dbReference>
<dbReference type="EMBL" id="CP034459">
    <property type="protein sequence ID" value="QBM89726.1"/>
    <property type="molecule type" value="Genomic_DNA"/>
</dbReference>
<keyword evidence="3" id="KW-1185">Reference proteome</keyword>
<feature type="domain" description="DNA/RNA-binding protein Alba-like" evidence="1">
    <location>
        <begin position="42"/>
        <end position="100"/>
    </location>
</feature>
<dbReference type="Gene3D" id="3.30.110.20">
    <property type="entry name" value="Alba-like domain"/>
    <property type="match status" value="1"/>
</dbReference>
<reference evidence="3" key="1">
    <citation type="submission" date="2019-03" db="EMBL/GenBank/DDBJ databases">
        <title>Snf2 controls pulcherriminic acid biosynthesis and connects pigmentation and antifungal activity of the yeast Metschnikowia pulcherrima.</title>
        <authorList>
            <person name="Gore-Lloyd D."/>
            <person name="Sumann I."/>
            <person name="Brachmann A.O."/>
            <person name="Schneeberger K."/>
            <person name="Ortiz-Merino R.A."/>
            <person name="Moreno-Beltran M."/>
            <person name="Schlaefli M."/>
            <person name="Kirner P."/>
            <person name="Santos Kron A."/>
            <person name="Wolfe K.H."/>
            <person name="Piel J."/>
            <person name="Ahrens C.H."/>
            <person name="Henk D."/>
            <person name="Freimoser F.M."/>
        </authorList>
    </citation>
    <scope>NUCLEOTIDE SEQUENCE [LARGE SCALE GENOMIC DNA]</scope>
    <source>
        <strain evidence="3">APC 1.2</strain>
    </source>
</reference>
<dbReference type="STRING" id="2163413.A0A4P6XTG1"/>
<dbReference type="SUPFAM" id="SSF82704">
    <property type="entry name" value="AlbA-like"/>
    <property type="match status" value="1"/>
</dbReference>
<sequence>MSSEKVKSVCDNEARAFQLKCRQWYVDDTKELGLPAKIEEAVIIVGQSPAKAYVQASINAIQSHHAVLIAGKGSNLGKAVAVAEQVKLQLTGRVAQFNKASLHSSLVNPAYKPAASVKNIEVFLKDGESSQDSTNLQSSEQAANDALREIKGHKVYQVPSMAILLVADASVKGTSLAGSTYQVKS</sequence>
<accession>A0A4P6XTG1</accession>
<dbReference type="AlphaFoldDB" id="A0A4P6XTG1"/>
<dbReference type="InterPro" id="IPR002775">
    <property type="entry name" value="DNA/RNA-bd_Alba-like"/>
</dbReference>
<dbReference type="Proteomes" id="UP000292447">
    <property type="component" value="Chromosome IV"/>
</dbReference>